<evidence type="ECO:0000256" key="1">
    <source>
        <dbReference type="SAM" id="Phobius"/>
    </source>
</evidence>
<dbReference type="AlphaFoldDB" id="A0A918DRX1"/>
<accession>A0A918DRX1</accession>
<keyword evidence="3" id="KW-1185">Reference proteome</keyword>
<protein>
    <submittedName>
        <fullName evidence="2">Uncharacterized protein</fullName>
    </submittedName>
</protein>
<keyword evidence="1" id="KW-0472">Membrane</keyword>
<evidence type="ECO:0000313" key="3">
    <source>
        <dbReference type="Proteomes" id="UP000646523"/>
    </source>
</evidence>
<organism evidence="2 3">
    <name type="scientific">Nonomuraea cavernae</name>
    <dbReference type="NCBI Taxonomy" id="2045107"/>
    <lineage>
        <taxon>Bacteria</taxon>
        <taxon>Bacillati</taxon>
        <taxon>Actinomycetota</taxon>
        <taxon>Actinomycetes</taxon>
        <taxon>Streptosporangiales</taxon>
        <taxon>Streptosporangiaceae</taxon>
        <taxon>Nonomuraea</taxon>
    </lineage>
</organism>
<name>A0A918DRX1_9ACTN</name>
<reference evidence="2" key="1">
    <citation type="journal article" date="2014" name="Int. J. Syst. Evol. Microbiol.">
        <title>Complete genome sequence of Corynebacterium casei LMG S-19264T (=DSM 44701T), isolated from a smear-ripened cheese.</title>
        <authorList>
            <consortium name="US DOE Joint Genome Institute (JGI-PGF)"/>
            <person name="Walter F."/>
            <person name="Albersmeier A."/>
            <person name="Kalinowski J."/>
            <person name="Ruckert C."/>
        </authorList>
    </citation>
    <scope>NUCLEOTIDE SEQUENCE</scope>
    <source>
        <strain evidence="2">CGMCC 4.7368</strain>
    </source>
</reference>
<proteinExistence type="predicted"/>
<gene>
    <name evidence="2" type="ORF">GCM10012289_69070</name>
</gene>
<reference evidence="2" key="2">
    <citation type="submission" date="2020-09" db="EMBL/GenBank/DDBJ databases">
        <authorList>
            <person name="Sun Q."/>
            <person name="Zhou Y."/>
        </authorList>
    </citation>
    <scope>NUCLEOTIDE SEQUENCE</scope>
    <source>
        <strain evidence="2">CGMCC 4.7368</strain>
    </source>
</reference>
<dbReference type="Proteomes" id="UP000646523">
    <property type="component" value="Unassembled WGS sequence"/>
</dbReference>
<feature type="transmembrane region" description="Helical" evidence="1">
    <location>
        <begin position="56"/>
        <end position="80"/>
    </location>
</feature>
<feature type="transmembrane region" description="Helical" evidence="1">
    <location>
        <begin position="86"/>
        <end position="107"/>
    </location>
</feature>
<dbReference type="RefSeq" id="WP_189128420.1">
    <property type="nucleotide sequence ID" value="NZ_BMNH01000034.1"/>
</dbReference>
<dbReference type="EMBL" id="BMNH01000034">
    <property type="protein sequence ID" value="GGO81041.1"/>
    <property type="molecule type" value="Genomic_DNA"/>
</dbReference>
<sequence>MPRDFYATVAQVLPVLLLAMLWESRFLEGLADRPRVSRRLDPVGGVRFWTRPRVRVYSLSVATIVMLDVGLCLLVLGGLVPDSVALRALVAAGLLLVLGTLLTRIWIDVIRATADRPRE</sequence>
<keyword evidence="1" id="KW-0812">Transmembrane</keyword>
<comment type="caution">
    <text evidence="2">The sequence shown here is derived from an EMBL/GenBank/DDBJ whole genome shotgun (WGS) entry which is preliminary data.</text>
</comment>
<evidence type="ECO:0000313" key="2">
    <source>
        <dbReference type="EMBL" id="GGO81041.1"/>
    </source>
</evidence>
<keyword evidence="1" id="KW-1133">Transmembrane helix</keyword>